<dbReference type="GO" id="GO:0016298">
    <property type="term" value="F:lipase activity"/>
    <property type="evidence" value="ECO:0007669"/>
    <property type="project" value="TreeGrafter"/>
</dbReference>
<keyword evidence="7" id="KW-0378">Hydrolase</keyword>
<evidence type="ECO:0000256" key="1">
    <source>
        <dbReference type="ARBA" id="ARBA00001913"/>
    </source>
</evidence>
<dbReference type="CDD" id="cd00519">
    <property type="entry name" value="Lipase_3"/>
    <property type="match status" value="1"/>
</dbReference>
<dbReference type="Gene3D" id="3.40.50.1820">
    <property type="entry name" value="alpha/beta hydrolase"/>
    <property type="match status" value="1"/>
</dbReference>
<dbReference type="EMBL" id="RQTK01000040">
    <property type="protein sequence ID" value="RUS90108.1"/>
    <property type="molecule type" value="Genomic_DNA"/>
</dbReference>
<evidence type="ECO:0000313" key="18">
    <source>
        <dbReference type="Proteomes" id="UP000271974"/>
    </source>
</evidence>
<dbReference type="GO" id="GO:0019369">
    <property type="term" value="P:arachidonate metabolic process"/>
    <property type="evidence" value="ECO:0007669"/>
    <property type="project" value="TreeGrafter"/>
</dbReference>
<dbReference type="OrthoDB" id="438440at2759"/>
<keyword evidence="18" id="KW-1185">Reference proteome</keyword>
<evidence type="ECO:0000256" key="15">
    <source>
        <dbReference type="SAM" id="Phobius"/>
    </source>
</evidence>
<feature type="domain" description="Fungal lipase-type" evidence="16">
    <location>
        <begin position="413"/>
        <end position="514"/>
    </location>
</feature>
<keyword evidence="8" id="KW-0106">Calcium</keyword>
<evidence type="ECO:0000256" key="7">
    <source>
        <dbReference type="ARBA" id="ARBA00022801"/>
    </source>
</evidence>
<evidence type="ECO:0000256" key="2">
    <source>
        <dbReference type="ARBA" id="ARBA00004651"/>
    </source>
</evidence>
<evidence type="ECO:0000256" key="12">
    <source>
        <dbReference type="ARBA" id="ARBA00023136"/>
    </source>
</evidence>
<gene>
    <name evidence="17" type="ORF">EGW08_002150</name>
</gene>
<feature type="transmembrane region" description="Helical" evidence="15">
    <location>
        <begin position="98"/>
        <end position="120"/>
    </location>
</feature>
<keyword evidence="11" id="KW-0443">Lipid metabolism</keyword>
<evidence type="ECO:0000259" key="16">
    <source>
        <dbReference type="Pfam" id="PF01764"/>
    </source>
</evidence>
<dbReference type="GO" id="GO:0005886">
    <property type="term" value="C:plasma membrane"/>
    <property type="evidence" value="ECO:0007669"/>
    <property type="project" value="UniProtKB-SubCell"/>
</dbReference>
<evidence type="ECO:0000256" key="5">
    <source>
        <dbReference type="ARBA" id="ARBA00022692"/>
    </source>
</evidence>
<evidence type="ECO:0000256" key="3">
    <source>
        <dbReference type="ARBA" id="ARBA00022475"/>
    </source>
</evidence>
<protein>
    <recommendedName>
        <fullName evidence="14">sn-1-specific diacylglycerol lipase</fullName>
        <ecNumber evidence="14">3.1.1.116</ecNumber>
    </recommendedName>
</protein>
<feature type="transmembrane region" description="Helical" evidence="15">
    <location>
        <begin position="132"/>
        <end position="151"/>
    </location>
</feature>
<evidence type="ECO:0000256" key="14">
    <source>
        <dbReference type="ARBA" id="ARBA00026104"/>
    </source>
</evidence>
<dbReference type="InterPro" id="IPR029058">
    <property type="entry name" value="AB_hydrolase_fold"/>
</dbReference>
<evidence type="ECO:0000256" key="4">
    <source>
        <dbReference type="ARBA" id="ARBA00022553"/>
    </source>
</evidence>
<evidence type="ECO:0000256" key="6">
    <source>
        <dbReference type="ARBA" id="ARBA00022723"/>
    </source>
</evidence>
<proteinExistence type="predicted"/>
<comment type="caution">
    <text evidence="17">The sequence shown here is derived from an EMBL/GenBank/DDBJ whole genome shotgun (WGS) entry which is preliminary data.</text>
</comment>
<reference evidence="17 18" key="1">
    <citation type="submission" date="2019-01" db="EMBL/GenBank/DDBJ databases">
        <title>A draft genome assembly of the solar-powered sea slug Elysia chlorotica.</title>
        <authorList>
            <person name="Cai H."/>
            <person name="Li Q."/>
            <person name="Fang X."/>
            <person name="Li J."/>
            <person name="Curtis N.E."/>
            <person name="Altenburger A."/>
            <person name="Shibata T."/>
            <person name="Feng M."/>
            <person name="Maeda T."/>
            <person name="Schwartz J.A."/>
            <person name="Shigenobu S."/>
            <person name="Lundholm N."/>
            <person name="Nishiyama T."/>
            <person name="Yang H."/>
            <person name="Hasebe M."/>
            <person name="Li S."/>
            <person name="Pierce S.K."/>
            <person name="Wang J."/>
        </authorList>
    </citation>
    <scope>NUCLEOTIDE SEQUENCE [LARGE SCALE GENOMIC DNA]</scope>
    <source>
        <strain evidence="17">EC2010</strain>
        <tissue evidence="17">Whole organism of an adult</tissue>
    </source>
</reference>
<sequence length="674" mass="76186">MPALVFLGYRWGISSDDFVFPTLAELLLQVPWIGVLVACYIVNQSKLGCDTGDNIKLFYFGTLFLDCIYFITTVAVIWMSMRGTITNSQPRRRMWLILLIKVLVYLTELVWICLSTYWIFGNELTCDTTTVWVARGALIWSWFVRFLKFVWNVTVFSPWTKYEPVSEFPRDLGRSAIRVAGLGPQAISLWEQSVKRLFCCYSDHHDNHEAFKELGAIAAEYFNLDLVLSDIVAGLVLVMKRQMDDEGSLQEVRILNPMRNPSFRASAESRDLPRPKEWMTISNMAYYMRYAIAAYGSVTYVGRNPCCGTCRICCKSRCCMNTGPFVVNVFHDDRCQSNTEALKNWTNLTDDDLIYISFRNKNRDTPFFVAVDHSKNAVVVAVRGTWFSRDSQDVLDDDESGYGRIMDVTGVYNAYCHTALLDKAYFVLDRLNNMEILEAAFGKLNADAKLVITGHGLGSGVAAVLSIILREQYPQLMCYAFSPMGACVSPNLSKYTQQFICSPTLGADMIVRTTLATFSKLRLSLVQALLQIDMPKYQIMAKGWLRYLYCCCLLQSSAEYDRQLLSARLGPLYTEEEPLVQVCGLAETLQEAETEARNSGIIVWPLKPPGQLLHIVETDESTGCCTCSPAHHAYWTGAGTFDKIIMSSSMITDHMPGKLLHALEKMRDSEVEPI</sequence>
<keyword evidence="12 15" id="KW-0472">Membrane</keyword>
<dbReference type="PANTHER" id="PTHR45792">
    <property type="entry name" value="DIACYLGLYCEROL LIPASE HOMOLOG-RELATED"/>
    <property type="match status" value="1"/>
</dbReference>
<feature type="transmembrane region" description="Helical" evidence="15">
    <location>
        <begin position="57"/>
        <end position="78"/>
    </location>
</feature>
<dbReference type="InterPro" id="IPR002921">
    <property type="entry name" value="Fungal_lipase-type"/>
</dbReference>
<dbReference type="Proteomes" id="UP000271974">
    <property type="component" value="Unassembled WGS sequence"/>
</dbReference>
<evidence type="ECO:0000256" key="8">
    <source>
        <dbReference type="ARBA" id="ARBA00022837"/>
    </source>
</evidence>
<dbReference type="GO" id="GO:0046340">
    <property type="term" value="P:diacylglycerol catabolic process"/>
    <property type="evidence" value="ECO:0007669"/>
    <property type="project" value="TreeGrafter"/>
</dbReference>
<evidence type="ECO:0000313" key="17">
    <source>
        <dbReference type="EMBL" id="RUS90108.1"/>
    </source>
</evidence>
<comment type="subcellular location">
    <subcellularLocation>
        <location evidence="2">Cell membrane</location>
        <topology evidence="2">Multi-pass membrane protein</topology>
    </subcellularLocation>
</comment>
<keyword evidence="5 15" id="KW-0812">Transmembrane</keyword>
<dbReference type="InterPro" id="IPR052214">
    <property type="entry name" value="DAG_Lipase-Related"/>
</dbReference>
<accession>A0A433U8I4</accession>
<dbReference type="EC" id="3.1.1.116" evidence="14"/>
<keyword evidence="9" id="KW-0442">Lipid degradation</keyword>
<keyword evidence="6" id="KW-0479">Metal-binding</keyword>
<dbReference type="PANTHER" id="PTHR45792:SF8">
    <property type="entry name" value="DIACYLGLYCEROL LIPASE-ALPHA"/>
    <property type="match status" value="1"/>
</dbReference>
<evidence type="ECO:0000256" key="10">
    <source>
        <dbReference type="ARBA" id="ARBA00022989"/>
    </source>
</evidence>
<organism evidence="17 18">
    <name type="scientific">Elysia chlorotica</name>
    <name type="common">Eastern emerald elysia</name>
    <name type="synonym">Sea slug</name>
    <dbReference type="NCBI Taxonomy" id="188477"/>
    <lineage>
        <taxon>Eukaryota</taxon>
        <taxon>Metazoa</taxon>
        <taxon>Spiralia</taxon>
        <taxon>Lophotrochozoa</taxon>
        <taxon>Mollusca</taxon>
        <taxon>Gastropoda</taxon>
        <taxon>Heterobranchia</taxon>
        <taxon>Euthyneura</taxon>
        <taxon>Panpulmonata</taxon>
        <taxon>Sacoglossa</taxon>
        <taxon>Placobranchoidea</taxon>
        <taxon>Plakobranchidae</taxon>
        <taxon>Elysia</taxon>
    </lineage>
</organism>
<keyword evidence="3" id="KW-1003">Cell membrane</keyword>
<comment type="cofactor">
    <cofactor evidence="1">
        <name>Ca(2+)</name>
        <dbReference type="ChEBI" id="CHEBI:29108"/>
    </cofactor>
</comment>
<evidence type="ECO:0000256" key="9">
    <source>
        <dbReference type="ARBA" id="ARBA00022963"/>
    </source>
</evidence>
<dbReference type="GO" id="GO:0046872">
    <property type="term" value="F:metal ion binding"/>
    <property type="evidence" value="ECO:0007669"/>
    <property type="project" value="UniProtKB-KW"/>
</dbReference>
<dbReference type="AlphaFoldDB" id="A0A433U8I4"/>
<comment type="catalytic activity">
    <reaction evidence="13">
        <text>a 1,2-diacyl-sn-glycerol + H2O = a 2-acylglycerol + a fatty acid + H(+)</text>
        <dbReference type="Rhea" id="RHEA:33275"/>
        <dbReference type="ChEBI" id="CHEBI:15377"/>
        <dbReference type="ChEBI" id="CHEBI:15378"/>
        <dbReference type="ChEBI" id="CHEBI:17389"/>
        <dbReference type="ChEBI" id="CHEBI:17815"/>
        <dbReference type="ChEBI" id="CHEBI:28868"/>
        <dbReference type="EC" id="3.1.1.116"/>
    </reaction>
    <physiologicalReaction direction="left-to-right" evidence="13">
        <dbReference type="Rhea" id="RHEA:33276"/>
    </physiologicalReaction>
</comment>
<evidence type="ECO:0000256" key="13">
    <source>
        <dbReference type="ARBA" id="ARBA00024531"/>
    </source>
</evidence>
<dbReference type="Pfam" id="PF01764">
    <property type="entry name" value="Lipase_3"/>
    <property type="match status" value="1"/>
</dbReference>
<keyword evidence="10 15" id="KW-1133">Transmembrane helix</keyword>
<evidence type="ECO:0000256" key="11">
    <source>
        <dbReference type="ARBA" id="ARBA00023098"/>
    </source>
</evidence>
<dbReference type="SUPFAM" id="SSF53474">
    <property type="entry name" value="alpha/beta-Hydrolases"/>
    <property type="match status" value="1"/>
</dbReference>
<keyword evidence="4" id="KW-0597">Phosphoprotein</keyword>
<name>A0A433U8I4_ELYCH</name>